<reference evidence="1" key="1">
    <citation type="submission" date="2022-10" db="EMBL/GenBank/DDBJ databases">
        <title>Completed Genome Sequence of two octocoral isolated bacterium, Endozoicomonas euniceicola EF212T and Endozoicomonas gorgoniicola PS125T.</title>
        <authorList>
            <person name="Chiou Y.-J."/>
            <person name="Chen Y.-H."/>
        </authorList>
    </citation>
    <scope>NUCLEOTIDE SEQUENCE</scope>
    <source>
        <strain evidence="1">EF212</strain>
    </source>
</reference>
<dbReference type="Proteomes" id="UP001163255">
    <property type="component" value="Chromosome"/>
</dbReference>
<organism evidence="1 2">
    <name type="scientific">Endozoicomonas euniceicola</name>
    <dbReference type="NCBI Taxonomy" id="1234143"/>
    <lineage>
        <taxon>Bacteria</taxon>
        <taxon>Pseudomonadati</taxon>
        <taxon>Pseudomonadota</taxon>
        <taxon>Gammaproteobacteria</taxon>
        <taxon>Oceanospirillales</taxon>
        <taxon>Endozoicomonadaceae</taxon>
        <taxon>Endozoicomonas</taxon>
    </lineage>
</organism>
<sequence>MDNHNHLQRFPATPLFTRQGYVFVEPPETKGRWRIVTTPLVDYLPGMSVAVIESGQEQS</sequence>
<accession>A0ABY6GTM6</accession>
<dbReference type="EMBL" id="CP103300">
    <property type="protein sequence ID" value="UYM16133.1"/>
    <property type="molecule type" value="Genomic_DNA"/>
</dbReference>
<protein>
    <submittedName>
        <fullName evidence="1">Uncharacterized protein</fullName>
    </submittedName>
</protein>
<evidence type="ECO:0000313" key="1">
    <source>
        <dbReference type="EMBL" id="UYM16133.1"/>
    </source>
</evidence>
<keyword evidence="2" id="KW-1185">Reference proteome</keyword>
<gene>
    <name evidence="1" type="ORF">NX720_25595</name>
</gene>
<name>A0ABY6GTM6_9GAMM</name>
<dbReference type="RefSeq" id="WP_262598438.1">
    <property type="nucleotide sequence ID" value="NZ_CP103300.1"/>
</dbReference>
<evidence type="ECO:0000313" key="2">
    <source>
        <dbReference type="Proteomes" id="UP001163255"/>
    </source>
</evidence>
<proteinExistence type="predicted"/>